<accession>A0A645DE47</accession>
<gene>
    <name evidence="2" type="ORF">SDC9_134591</name>
</gene>
<reference evidence="2" key="1">
    <citation type="submission" date="2019-08" db="EMBL/GenBank/DDBJ databases">
        <authorList>
            <person name="Kucharzyk K."/>
            <person name="Murdoch R.W."/>
            <person name="Higgins S."/>
            <person name="Loffler F."/>
        </authorList>
    </citation>
    <scope>NUCLEOTIDE SEQUENCE</scope>
</reference>
<dbReference type="AlphaFoldDB" id="A0A645DE47"/>
<name>A0A645DE47_9ZZZZ</name>
<sequence>MEPAIAAKCPNCGAPVYPYVNWFECPTCGSYIRFEEDAHNGHQYMCLGTWVNGQIRTTERQLVQIIEQEGQQTRAELQVQQGISKDGFDKMGRVSYLIFLALQRTEVREQIHELERKPTAQQNSYEINLLRTEISSLNKRIKNIDDQVRPDKEAVKRTSSSSSDAAFAILESYYLWPSSL</sequence>
<protein>
    <submittedName>
        <fullName evidence="2">Uncharacterized protein</fullName>
    </submittedName>
</protein>
<feature type="coiled-coil region" evidence="1">
    <location>
        <begin position="97"/>
        <end position="147"/>
    </location>
</feature>
<organism evidence="2">
    <name type="scientific">bioreactor metagenome</name>
    <dbReference type="NCBI Taxonomy" id="1076179"/>
    <lineage>
        <taxon>unclassified sequences</taxon>
        <taxon>metagenomes</taxon>
        <taxon>ecological metagenomes</taxon>
    </lineage>
</organism>
<evidence type="ECO:0000313" key="2">
    <source>
        <dbReference type="EMBL" id="MPM87495.1"/>
    </source>
</evidence>
<evidence type="ECO:0000256" key="1">
    <source>
        <dbReference type="SAM" id="Coils"/>
    </source>
</evidence>
<proteinExistence type="predicted"/>
<comment type="caution">
    <text evidence="2">The sequence shown here is derived from an EMBL/GenBank/DDBJ whole genome shotgun (WGS) entry which is preliminary data.</text>
</comment>
<dbReference type="EMBL" id="VSSQ01035298">
    <property type="protein sequence ID" value="MPM87495.1"/>
    <property type="molecule type" value="Genomic_DNA"/>
</dbReference>
<keyword evidence="1" id="KW-0175">Coiled coil</keyword>